<evidence type="ECO:0000256" key="2">
    <source>
        <dbReference type="ARBA" id="ARBA00023012"/>
    </source>
</evidence>
<dbReference type="InterPro" id="IPR011006">
    <property type="entry name" value="CheY-like_superfamily"/>
</dbReference>
<evidence type="ECO:0000259" key="4">
    <source>
        <dbReference type="PROSITE" id="PS50110"/>
    </source>
</evidence>
<evidence type="ECO:0000256" key="1">
    <source>
        <dbReference type="ARBA" id="ARBA00022553"/>
    </source>
</evidence>
<accession>A0A0G2JBH3</accession>
<dbReference type="Gene3D" id="3.40.50.2300">
    <property type="match status" value="1"/>
</dbReference>
<dbReference type="EMBL" id="LCZI01000242">
    <property type="protein sequence ID" value="KKZ67481.1"/>
    <property type="molecule type" value="Genomic_DNA"/>
</dbReference>
<comment type="caution">
    <text evidence="5">The sequence shown here is derived from an EMBL/GenBank/DDBJ whole genome shotgun (WGS) entry which is preliminary data.</text>
</comment>
<feature type="domain" description="Response regulatory" evidence="4">
    <location>
        <begin position="19"/>
        <end position="150"/>
    </location>
</feature>
<dbReference type="OrthoDB" id="60033at2759"/>
<evidence type="ECO:0000313" key="5">
    <source>
        <dbReference type="EMBL" id="KKZ67481.1"/>
    </source>
</evidence>
<evidence type="ECO:0000256" key="3">
    <source>
        <dbReference type="PROSITE-ProRule" id="PRU00169"/>
    </source>
</evidence>
<dbReference type="PROSITE" id="PS50110">
    <property type="entry name" value="RESPONSE_REGULATORY"/>
    <property type="match status" value="1"/>
</dbReference>
<feature type="modified residue" description="4-aspartylphosphate" evidence="3">
    <location>
        <position position="75"/>
    </location>
</feature>
<keyword evidence="1 3" id="KW-0597">Phosphoprotein</keyword>
<sequence>MPLSLGAINVYFCSQFVLQWADNGSSGVNQRVIRKMLERKGITFDVATDGRQALQYLEQCIHGQRLTRPDIIYMDVGKAIVYGPETTHIIRTQPPFSTDPKTNATPIISLTKSGIPPASSRHIWPLFIRDGEIRNPIRMSELLRAVQSVKFELVPAAMAGYPGNNNSFSGHINGLVRSPVWGPMPLRKYPGPRSML</sequence>
<dbReference type="Proteomes" id="UP000034164">
    <property type="component" value="Unassembled WGS sequence"/>
</dbReference>
<dbReference type="GO" id="GO:0000160">
    <property type="term" value="P:phosphorelay signal transduction system"/>
    <property type="evidence" value="ECO:0007669"/>
    <property type="project" value="UniProtKB-KW"/>
</dbReference>
<name>A0A0G2JBH3_9EURO</name>
<organism evidence="5 6">
    <name type="scientific">[Emmonsia] crescens</name>
    <dbReference type="NCBI Taxonomy" id="73230"/>
    <lineage>
        <taxon>Eukaryota</taxon>
        <taxon>Fungi</taxon>
        <taxon>Dikarya</taxon>
        <taxon>Ascomycota</taxon>
        <taxon>Pezizomycotina</taxon>
        <taxon>Eurotiomycetes</taxon>
        <taxon>Eurotiomycetidae</taxon>
        <taxon>Onygenales</taxon>
        <taxon>Ajellomycetaceae</taxon>
        <taxon>Emergomyces</taxon>
    </lineage>
</organism>
<dbReference type="PANTHER" id="PTHR45339">
    <property type="entry name" value="HYBRID SIGNAL TRANSDUCTION HISTIDINE KINASE J"/>
    <property type="match status" value="1"/>
</dbReference>
<keyword evidence="2" id="KW-0902">Two-component regulatory system</keyword>
<evidence type="ECO:0000313" key="6">
    <source>
        <dbReference type="Proteomes" id="UP000034164"/>
    </source>
</evidence>
<reference evidence="6" key="1">
    <citation type="journal article" date="2015" name="PLoS Genet.">
        <title>The dynamic genome and transcriptome of the human fungal pathogen Blastomyces and close relative Emmonsia.</title>
        <authorList>
            <person name="Munoz J.F."/>
            <person name="Gauthier G.M."/>
            <person name="Desjardins C.A."/>
            <person name="Gallo J.E."/>
            <person name="Holder J."/>
            <person name="Sullivan T.D."/>
            <person name="Marty A.J."/>
            <person name="Carmen J.C."/>
            <person name="Chen Z."/>
            <person name="Ding L."/>
            <person name="Gujja S."/>
            <person name="Magrini V."/>
            <person name="Misas E."/>
            <person name="Mitreva M."/>
            <person name="Priest M."/>
            <person name="Saif S."/>
            <person name="Whiston E.A."/>
            <person name="Young S."/>
            <person name="Zeng Q."/>
            <person name="Goldman W.E."/>
            <person name="Mardis E.R."/>
            <person name="Taylor J.W."/>
            <person name="McEwen J.G."/>
            <person name="Clay O.K."/>
            <person name="Klein B.S."/>
            <person name="Cuomo C.A."/>
        </authorList>
    </citation>
    <scope>NUCLEOTIDE SEQUENCE [LARGE SCALE GENOMIC DNA]</scope>
    <source>
        <strain evidence="6">UAMH 3008</strain>
    </source>
</reference>
<gene>
    <name evidence="5" type="ORF">EMCG_06858</name>
</gene>
<dbReference type="InterPro" id="IPR001789">
    <property type="entry name" value="Sig_transdc_resp-reg_receiver"/>
</dbReference>
<protein>
    <recommendedName>
        <fullName evidence="4">Response regulatory domain-containing protein</fullName>
    </recommendedName>
</protein>
<proteinExistence type="predicted"/>
<dbReference type="AlphaFoldDB" id="A0A0G2JBH3"/>
<dbReference type="PANTHER" id="PTHR45339:SF1">
    <property type="entry name" value="HYBRID SIGNAL TRANSDUCTION HISTIDINE KINASE J"/>
    <property type="match status" value="1"/>
</dbReference>
<dbReference type="SUPFAM" id="SSF52172">
    <property type="entry name" value="CheY-like"/>
    <property type="match status" value="1"/>
</dbReference>
<dbReference type="VEuPathDB" id="FungiDB:EMCG_06858"/>